<keyword evidence="2" id="KW-0472">Membrane</keyword>
<sequence>MPKKQKLKEGSHGSTFKRVCGSTPVDDSNDKYKLVPPDGGWGWVIVFAASICNVATSYPSPPPLFLTLREHGFICLQPYPRGASIVSKTATLQQTTKSVVQCPTTVFPILYQGTMEDAGLSGTDKSIIVNLSLGLLYIFGFFNSIPLKKYGCRATTVAGMVISSLGWFLCAYSTSFWHFILSYSITTGLGSAMVYSTQPVAISMYFTQNRGKAMGLSMTITSLCMIAAPPLTILLMDLFGVHGTGIIQAGFALNGLVTALLLQPVRWHMRRVQEHVDEVGAEGHALSEVGTHGLGAKVKLNEDKSYSQVKLQDDESKFENMKSSTNSKDSIDNFISLDNGSVSEKLKSNLAEDNQDRDSKDRQANAETRKPTTLFTRVADFLDLRLLKDTTLLVLVLGLSLAVAAETTFSYSTPLILFDMNFGPDQTAYIMSFITAGDILTRFLCPFIADWLRLEARSMYVLGLCVVLMSRFCMGKGIRSVYMNLVVPAYVSIEKVASALALQNLGVGVINLLISPLLGFLKDIHGSYSVSVIVLNMATLLVIVVLLVESVLNRRKKNVRSKPGSSHSQ</sequence>
<gene>
    <name evidence="3" type="ORF">TSIB3V08_LOCUS9658</name>
</gene>
<keyword evidence="2" id="KW-0812">Transmembrane</keyword>
<feature type="compositionally biased region" description="Basic and acidic residues" evidence="1">
    <location>
        <begin position="354"/>
        <end position="368"/>
    </location>
</feature>
<dbReference type="SUPFAM" id="SSF103473">
    <property type="entry name" value="MFS general substrate transporter"/>
    <property type="match status" value="1"/>
</dbReference>
<dbReference type="AlphaFoldDB" id="A0A7R9G4D7"/>
<proteinExistence type="predicted"/>
<evidence type="ECO:0008006" key="4">
    <source>
        <dbReference type="Google" id="ProtNLM"/>
    </source>
</evidence>
<accession>A0A7R9G4D7</accession>
<protein>
    <recommendedName>
        <fullName evidence="4">Monocarboxylate transporter</fullName>
    </recommendedName>
</protein>
<feature type="transmembrane region" description="Helical" evidence="2">
    <location>
        <begin position="241"/>
        <end position="262"/>
    </location>
</feature>
<dbReference type="PANTHER" id="PTHR11360">
    <property type="entry name" value="MONOCARBOXYLATE TRANSPORTER"/>
    <property type="match status" value="1"/>
</dbReference>
<dbReference type="Gene3D" id="1.20.1250.20">
    <property type="entry name" value="MFS general substrate transporter like domains"/>
    <property type="match status" value="1"/>
</dbReference>
<feature type="region of interest" description="Disordered" evidence="1">
    <location>
        <begin position="1"/>
        <end position="24"/>
    </location>
</feature>
<feature type="transmembrane region" description="Helical" evidence="2">
    <location>
        <begin position="429"/>
        <end position="452"/>
    </location>
</feature>
<dbReference type="InterPro" id="IPR011701">
    <property type="entry name" value="MFS"/>
</dbReference>
<feature type="transmembrane region" description="Helical" evidence="2">
    <location>
        <begin position="40"/>
        <end position="58"/>
    </location>
</feature>
<feature type="region of interest" description="Disordered" evidence="1">
    <location>
        <begin position="348"/>
        <end position="368"/>
    </location>
</feature>
<feature type="transmembrane region" description="Helical" evidence="2">
    <location>
        <begin position="185"/>
        <end position="206"/>
    </location>
</feature>
<reference evidence="3" key="1">
    <citation type="submission" date="2020-11" db="EMBL/GenBank/DDBJ databases">
        <authorList>
            <person name="Tran Van P."/>
        </authorList>
    </citation>
    <scope>NUCLEOTIDE SEQUENCE</scope>
</reference>
<evidence type="ECO:0000256" key="1">
    <source>
        <dbReference type="SAM" id="MobiDB-lite"/>
    </source>
</evidence>
<dbReference type="PANTHER" id="PTHR11360:SF237">
    <property type="entry name" value="MONOCARBOXYLATE TRANSPORTER 12-B-LIKE PROTEIN"/>
    <property type="match status" value="1"/>
</dbReference>
<feature type="transmembrane region" description="Helical" evidence="2">
    <location>
        <begin position="157"/>
        <end position="179"/>
    </location>
</feature>
<evidence type="ECO:0000256" key="2">
    <source>
        <dbReference type="SAM" id="Phobius"/>
    </source>
</evidence>
<dbReference type="InterPro" id="IPR036259">
    <property type="entry name" value="MFS_trans_sf"/>
</dbReference>
<keyword evidence="2" id="KW-1133">Transmembrane helix</keyword>
<dbReference type="Pfam" id="PF07690">
    <property type="entry name" value="MFS_1"/>
    <property type="match status" value="1"/>
</dbReference>
<dbReference type="EMBL" id="OC005770">
    <property type="protein sequence ID" value="CAD7265627.1"/>
    <property type="molecule type" value="Genomic_DNA"/>
</dbReference>
<name>A0A7R9G4D7_TIMSH</name>
<feature type="transmembrane region" description="Helical" evidence="2">
    <location>
        <begin position="213"/>
        <end position="235"/>
    </location>
</feature>
<feature type="transmembrane region" description="Helical" evidence="2">
    <location>
        <begin position="127"/>
        <end position="145"/>
    </location>
</feature>
<feature type="transmembrane region" description="Helical" evidence="2">
    <location>
        <begin position="392"/>
        <end position="417"/>
    </location>
</feature>
<organism evidence="3">
    <name type="scientific">Timema shepardi</name>
    <name type="common">Walking stick</name>
    <dbReference type="NCBI Taxonomy" id="629360"/>
    <lineage>
        <taxon>Eukaryota</taxon>
        <taxon>Metazoa</taxon>
        <taxon>Ecdysozoa</taxon>
        <taxon>Arthropoda</taxon>
        <taxon>Hexapoda</taxon>
        <taxon>Insecta</taxon>
        <taxon>Pterygota</taxon>
        <taxon>Neoptera</taxon>
        <taxon>Polyneoptera</taxon>
        <taxon>Phasmatodea</taxon>
        <taxon>Timematodea</taxon>
        <taxon>Timematoidea</taxon>
        <taxon>Timematidae</taxon>
        <taxon>Timema</taxon>
    </lineage>
</organism>
<evidence type="ECO:0000313" key="3">
    <source>
        <dbReference type="EMBL" id="CAD7265627.1"/>
    </source>
</evidence>
<feature type="transmembrane region" description="Helical" evidence="2">
    <location>
        <begin position="528"/>
        <end position="552"/>
    </location>
</feature>
<dbReference type="GO" id="GO:0008028">
    <property type="term" value="F:monocarboxylic acid transmembrane transporter activity"/>
    <property type="evidence" value="ECO:0007669"/>
    <property type="project" value="TreeGrafter"/>
</dbReference>
<dbReference type="InterPro" id="IPR050327">
    <property type="entry name" value="Proton-linked_MCT"/>
</dbReference>